<dbReference type="EMBL" id="BSYO01000025">
    <property type="protein sequence ID" value="GMH22677.1"/>
    <property type="molecule type" value="Genomic_DNA"/>
</dbReference>
<dbReference type="InterPro" id="IPR044839">
    <property type="entry name" value="NDR1-like"/>
</dbReference>
<keyword evidence="9" id="KW-1185">Reference proteome</keyword>
<dbReference type="Proteomes" id="UP001279734">
    <property type="component" value="Unassembled WGS sequence"/>
</dbReference>
<sequence>MAEDDIQAKPLAPADGPRSHSVEDAAISADLHQKFRRHRKLVRLCGCLTVAALALIAIITILAFTVFRVKDPKIRLNSISIRGLKIDATTLTTPQINMTLVADVSIKNPNAASFKFGNGTTSVYYHGITVGEVWSPPGRARARRTVRMNLTVVVNGEKLLSAPGLLSDVRSGSLIIDSYTTIGGRVQIINVIKKHLVVEMNCTMTVLISSQEIQEQMCTSHASL</sequence>
<feature type="domain" description="Late embryogenesis abundant protein LEA-2 subgroup" evidence="7">
    <location>
        <begin position="104"/>
        <end position="203"/>
    </location>
</feature>
<dbReference type="InterPro" id="IPR004864">
    <property type="entry name" value="LEA_2"/>
</dbReference>
<evidence type="ECO:0000256" key="4">
    <source>
        <dbReference type="ARBA" id="ARBA00023136"/>
    </source>
</evidence>
<dbReference type="Gene3D" id="2.60.40.1820">
    <property type="match status" value="1"/>
</dbReference>
<dbReference type="SUPFAM" id="SSF117070">
    <property type="entry name" value="LEA14-like"/>
    <property type="match status" value="1"/>
</dbReference>
<proteinExistence type="predicted"/>
<evidence type="ECO:0000256" key="2">
    <source>
        <dbReference type="ARBA" id="ARBA00022692"/>
    </source>
</evidence>
<keyword evidence="4 6" id="KW-0472">Membrane</keyword>
<dbReference type="PANTHER" id="PTHR31234:SF65">
    <property type="entry name" value="LATE EMBRYOGENESIS ABUNDANT PROTEIN, LEA_2 SUBGROUP"/>
    <property type="match status" value="1"/>
</dbReference>
<comment type="caution">
    <text evidence="8">The sequence shown here is derived from an EMBL/GenBank/DDBJ whole genome shotgun (WGS) entry which is preliminary data.</text>
</comment>
<gene>
    <name evidence="8" type="ORF">Nepgr_024520</name>
</gene>
<name>A0AAD3XYP2_NEPGR</name>
<evidence type="ECO:0000256" key="6">
    <source>
        <dbReference type="SAM" id="Phobius"/>
    </source>
</evidence>
<organism evidence="8 9">
    <name type="scientific">Nepenthes gracilis</name>
    <name type="common">Slender pitcher plant</name>
    <dbReference type="NCBI Taxonomy" id="150966"/>
    <lineage>
        <taxon>Eukaryota</taxon>
        <taxon>Viridiplantae</taxon>
        <taxon>Streptophyta</taxon>
        <taxon>Embryophyta</taxon>
        <taxon>Tracheophyta</taxon>
        <taxon>Spermatophyta</taxon>
        <taxon>Magnoliopsida</taxon>
        <taxon>eudicotyledons</taxon>
        <taxon>Gunneridae</taxon>
        <taxon>Pentapetalae</taxon>
        <taxon>Caryophyllales</taxon>
        <taxon>Nepenthaceae</taxon>
        <taxon>Nepenthes</taxon>
    </lineage>
</organism>
<feature type="transmembrane region" description="Helical" evidence="6">
    <location>
        <begin position="41"/>
        <end position="67"/>
    </location>
</feature>
<reference evidence="8" key="1">
    <citation type="submission" date="2023-05" db="EMBL/GenBank/DDBJ databases">
        <title>Nepenthes gracilis genome sequencing.</title>
        <authorList>
            <person name="Fukushima K."/>
        </authorList>
    </citation>
    <scope>NUCLEOTIDE SEQUENCE</scope>
    <source>
        <strain evidence="8">SING2019-196</strain>
    </source>
</reference>
<keyword evidence="2 6" id="KW-0812">Transmembrane</keyword>
<evidence type="ECO:0000313" key="8">
    <source>
        <dbReference type="EMBL" id="GMH22677.1"/>
    </source>
</evidence>
<evidence type="ECO:0000256" key="1">
    <source>
        <dbReference type="ARBA" id="ARBA00004167"/>
    </source>
</evidence>
<dbReference type="PANTHER" id="PTHR31234">
    <property type="entry name" value="LATE EMBRYOGENESIS ABUNDANT (LEA) HYDROXYPROLINE-RICH GLYCOPROTEIN FAMILY"/>
    <property type="match status" value="1"/>
</dbReference>
<feature type="region of interest" description="Disordered" evidence="5">
    <location>
        <begin position="1"/>
        <end position="21"/>
    </location>
</feature>
<dbReference type="GO" id="GO:0016020">
    <property type="term" value="C:membrane"/>
    <property type="evidence" value="ECO:0007669"/>
    <property type="project" value="UniProtKB-SubCell"/>
</dbReference>
<dbReference type="Pfam" id="PF03168">
    <property type="entry name" value="LEA_2"/>
    <property type="match status" value="1"/>
</dbReference>
<dbReference type="AlphaFoldDB" id="A0AAD3XYP2"/>
<protein>
    <recommendedName>
        <fullName evidence="7">Late embryogenesis abundant protein LEA-2 subgroup domain-containing protein</fullName>
    </recommendedName>
</protein>
<keyword evidence="3 6" id="KW-1133">Transmembrane helix</keyword>
<dbReference type="GO" id="GO:0098542">
    <property type="term" value="P:defense response to other organism"/>
    <property type="evidence" value="ECO:0007669"/>
    <property type="project" value="InterPro"/>
</dbReference>
<comment type="subcellular location">
    <subcellularLocation>
        <location evidence="1">Membrane</location>
        <topology evidence="1">Single-pass membrane protein</topology>
    </subcellularLocation>
</comment>
<evidence type="ECO:0000256" key="3">
    <source>
        <dbReference type="ARBA" id="ARBA00022989"/>
    </source>
</evidence>
<evidence type="ECO:0000259" key="7">
    <source>
        <dbReference type="Pfam" id="PF03168"/>
    </source>
</evidence>
<evidence type="ECO:0000313" key="9">
    <source>
        <dbReference type="Proteomes" id="UP001279734"/>
    </source>
</evidence>
<evidence type="ECO:0000256" key="5">
    <source>
        <dbReference type="SAM" id="MobiDB-lite"/>
    </source>
</evidence>
<accession>A0AAD3XYP2</accession>